<feature type="domain" description="tRNA (guanine(10)-N(2))-methyltransferase TRMT11 N-terminal" evidence="18">
    <location>
        <begin position="12"/>
        <end position="187"/>
    </location>
</feature>
<keyword evidence="2" id="KW-0963">Cytoplasm</keyword>
<evidence type="ECO:0000256" key="15">
    <source>
        <dbReference type="PROSITE-ProRule" id="PRU00959"/>
    </source>
</evidence>
<keyword evidence="6 15" id="KW-0949">S-adenosyl-L-methionine</keyword>
<evidence type="ECO:0000256" key="2">
    <source>
        <dbReference type="ARBA" id="ARBA00022490"/>
    </source>
</evidence>
<dbReference type="Pfam" id="PF25904">
    <property type="entry name" value="Tmrp11_N"/>
    <property type="match status" value="1"/>
</dbReference>
<dbReference type="InterPro" id="IPR029063">
    <property type="entry name" value="SAM-dependent_MTases_sf"/>
</dbReference>
<dbReference type="EC" id="2.1.1.214" evidence="12"/>
<dbReference type="PROSITE" id="PS51627">
    <property type="entry name" value="SAM_MT_TRM11"/>
    <property type="match status" value="1"/>
</dbReference>
<comment type="subunit">
    <text evidence="11">Part of the heterodimeric TRMT11-TRM112 methyltransferase complex; this complex forms an active tRNA methyltransferase, where TRMT112 acts as an activator of the catalytic subunit TRMT11.</text>
</comment>
<keyword evidence="20" id="KW-1185">Reference proteome</keyword>
<dbReference type="GO" id="GO:0008033">
    <property type="term" value="P:tRNA processing"/>
    <property type="evidence" value="ECO:0007669"/>
    <property type="project" value="UniProtKB-UniRule"/>
</dbReference>
<evidence type="ECO:0000256" key="5">
    <source>
        <dbReference type="ARBA" id="ARBA00022679"/>
    </source>
</evidence>
<dbReference type="PIRSF" id="PIRSF017259">
    <property type="entry name" value="tRNA_mtfrase_TRM11"/>
    <property type="match status" value="1"/>
</dbReference>
<dbReference type="Proteomes" id="UP001186944">
    <property type="component" value="Unassembled WGS sequence"/>
</dbReference>
<evidence type="ECO:0000256" key="8">
    <source>
        <dbReference type="ARBA" id="ARBA00022884"/>
    </source>
</evidence>
<comment type="subcellular location">
    <subcellularLocation>
        <location evidence="1">Cytoplasm</location>
    </subcellularLocation>
</comment>
<feature type="region of interest" description="Disordered" evidence="16">
    <location>
        <begin position="324"/>
        <end position="344"/>
    </location>
</feature>
<evidence type="ECO:0000256" key="9">
    <source>
        <dbReference type="ARBA" id="ARBA00050985"/>
    </source>
</evidence>
<evidence type="ECO:0000256" key="13">
    <source>
        <dbReference type="ARBA" id="ARBA00067484"/>
    </source>
</evidence>
<dbReference type="GO" id="GO:0032259">
    <property type="term" value="P:methylation"/>
    <property type="evidence" value="ECO:0007669"/>
    <property type="project" value="UniProtKB-UniRule"/>
</dbReference>
<evidence type="ECO:0000256" key="10">
    <source>
        <dbReference type="ARBA" id="ARBA00056270"/>
    </source>
</evidence>
<dbReference type="Gene3D" id="3.40.50.150">
    <property type="entry name" value="Vaccinia Virus protein VP39"/>
    <property type="match status" value="1"/>
</dbReference>
<evidence type="ECO:0000313" key="19">
    <source>
        <dbReference type="EMBL" id="KAK3087947.1"/>
    </source>
</evidence>
<name>A0AA88XSR3_PINIB</name>
<evidence type="ECO:0000256" key="1">
    <source>
        <dbReference type="ARBA" id="ARBA00004496"/>
    </source>
</evidence>
<evidence type="ECO:0000256" key="3">
    <source>
        <dbReference type="ARBA" id="ARBA00022555"/>
    </source>
</evidence>
<feature type="domain" description="Ribosomal RNA large subunit methyltransferase K/L-like methyltransferase" evidence="17">
    <location>
        <begin position="198"/>
        <end position="327"/>
    </location>
</feature>
<dbReference type="GO" id="GO:0043527">
    <property type="term" value="C:tRNA methyltransferase complex"/>
    <property type="evidence" value="ECO:0007669"/>
    <property type="project" value="UniProtKB-ARBA"/>
</dbReference>
<evidence type="ECO:0000256" key="14">
    <source>
        <dbReference type="ARBA" id="ARBA00075308"/>
    </source>
</evidence>
<protein>
    <recommendedName>
        <fullName evidence="13">tRNA (guanine(10)-N(2))-methyltransferase TRMT11</fullName>
        <ecNumber evidence="12">2.1.1.214</ecNumber>
    </recommendedName>
    <alternativeName>
        <fullName evidence="14">tRNA methyltransferase 11 homolog</fullName>
    </alternativeName>
</protein>
<accession>A0AA88XSR3</accession>
<evidence type="ECO:0000256" key="7">
    <source>
        <dbReference type="ARBA" id="ARBA00022694"/>
    </source>
</evidence>
<dbReference type="InterPro" id="IPR016691">
    <property type="entry name" value="TRMT11"/>
</dbReference>
<dbReference type="SUPFAM" id="SSF53335">
    <property type="entry name" value="S-adenosyl-L-methionine-dependent methyltransferases"/>
    <property type="match status" value="1"/>
</dbReference>
<sequence>MSGSPCGRLGKRFLFQFANEHLDFRVAEFSAIADLFGIKLESGWQSKNIKDPFWEFQLSSSTDAEKLASRSMLVKSALELWGKGATYPEMYEDVRQNTAKHCMIPFCGNGASFKIKVDTYNKKQTQEYKVQRINDLPLDVFPLEGKIDLKNADHILQICENYGEDHNTAPDTPCMVYFGRWLVDGQREKIKTYNLKERLFLGHTSMDPCLSLLMANMGKCCKNTLVFDPFVGTGSLLVSAAQCGSYVMGTDIDYILLHAQGKPSRAKQKKRSKDESIRNNLLQYGLQQFYIDALVADASKSSLWDSRLQVDAIITDPPYGVREGAKKLGSEKNDPSLTEEDKDGHVPQKIDYHLSDVFRDLLNFAARFLRIEGRLVYWLPVYSPEYCEENIPRHPCLQLVSNCEQKLNSRISRRLITMEKCHECQVRLITLCFSGV</sequence>
<dbReference type="EMBL" id="VSWD01000011">
    <property type="protein sequence ID" value="KAK3087947.1"/>
    <property type="molecule type" value="Genomic_DNA"/>
</dbReference>
<proteinExistence type="inferred from homology"/>
<dbReference type="GO" id="GO:0160102">
    <property type="term" value="F:tRNA (guanine(10)-N2)-methyltransferase activity"/>
    <property type="evidence" value="ECO:0007669"/>
    <property type="project" value="UniProtKB-EC"/>
</dbReference>
<keyword evidence="5 15" id="KW-0808">Transferase</keyword>
<comment type="caution">
    <text evidence="19">The sequence shown here is derived from an EMBL/GenBank/DDBJ whole genome shotgun (WGS) entry which is preliminary data.</text>
</comment>
<evidence type="ECO:0000256" key="6">
    <source>
        <dbReference type="ARBA" id="ARBA00022691"/>
    </source>
</evidence>
<evidence type="ECO:0000256" key="16">
    <source>
        <dbReference type="SAM" id="MobiDB-lite"/>
    </source>
</evidence>
<comment type="catalytic activity">
    <reaction evidence="9">
        <text>guanosine(10) in tRNA + S-adenosyl-L-methionine = N(2)-methylguanosine(10) in tRNA + S-adenosyl-L-homocysteine + H(+)</text>
        <dbReference type="Rhea" id="RHEA:43128"/>
        <dbReference type="Rhea" id="RHEA-COMP:10355"/>
        <dbReference type="Rhea" id="RHEA-COMP:10357"/>
        <dbReference type="ChEBI" id="CHEBI:15378"/>
        <dbReference type="ChEBI" id="CHEBI:57856"/>
        <dbReference type="ChEBI" id="CHEBI:59789"/>
        <dbReference type="ChEBI" id="CHEBI:74269"/>
        <dbReference type="ChEBI" id="CHEBI:74481"/>
        <dbReference type="EC" id="2.1.1.214"/>
    </reaction>
    <physiologicalReaction direction="left-to-right" evidence="9">
        <dbReference type="Rhea" id="RHEA:43129"/>
    </physiologicalReaction>
</comment>
<feature type="compositionally biased region" description="Basic and acidic residues" evidence="16">
    <location>
        <begin position="324"/>
        <end position="334"/>
    </location>
</feature>
<dbReference type="InterPro" id="IPR000241">
    <property type="entry name" value="RlmKL-like_Mtase"/>
</dbReference>
<dbReference type="InterPro" id="IPR002052">
    <property type="entry name" value="DNA_methylase_N6_adenine_CS"/>
</dbReference>
<comment type="similarity">
    <text evidence="15">Belongs to the class I-like SAM-binding methyltransferase superfamily. TRM11 methyltransferase family.</text>
</comment>
<comment type="function">
    <text evidence="10">Catalytic subunit of the TRMT11-TRM112 methyltransferase complex, that specifically mediates the S-adenosyl-L-methionine-dependent N(2)-methylation of guanosine nucleotide at position 10 (m2G10) in tRNAs. This is one of the major tRNA (guanine-N(2))-methyltransferases.</text>
</comment>
<evidence type="ECO:0000259" key="18">
    <source>
        <dbReference type="Pfam" id="PF25904"/>
    </source>
</evidence>
<evidence type="ECO:0000259" key="17">
    <source>
        <dbReference type="Pfam" id="PF01170"/>
    </source>
</evidence>
<dbReference type="Pfam" id="PF01170">
    <property type="entry name" value="UPF0020"/>
    <property type="match status" value="1"/>
</dbReference>
<keyword evidence="4 15" id="KW-0489">Methyltransferase</keyword>
<evidence type="ECO:0000256" key="12">
    <source>
        <dbReference type="ARBA" id="ARBA00066937"/>
    </source>
</evidence>
<reference evidence="19" key="1">
    <citation type="submission" date="2019-08" db="EMBL/GenBank/DDBJ databases">
        <title>The improved chromosome-level genome for the pearl oyster Pinctada fucata martensii using PacBio sequencing and Hi-C.</title>
        <authorList>
            <person name="Zheng Z."/>
        </authorList>
    </citation>
    <scope>NUCLEOTIDE SEQUENCE</scope>
    <source>
        <strain evidence="19">ZZ-2019</strain>
        <tissue evidence="19">Adductor muscle</tissue>
    </source>
</reference>
<evidence type="ECO:0000313" key="20">
    <source>
        <dbReference type="Proteomes" id="UP001186944"/>
    </source>
</evidence>
<evidence type="ECO:0000256" key="11">
    <source>
        <dbReference type="ARBA" id="ARBA00065434"/>
    </source>
</evidence>
<dbReference type="InterPro" id="IPR059073">
    <property type="entry name" value="TRMT11_N"/>
</dbReference>
<keyword evidence="3 15" id="KW-0820">tRNA-binding</keyword>
<dbReference type="AlphaFoldDB" id="A0AA88XSR3"/>
<dbReference type="PROSITE" id="PS00092">
    <property type="entry name" value="N6_MTASE"/>
    <property type="match status" value="1"/>
</dbReference>
<dbReference type="GO" id="GO:0000049">
    <property type="term" value="F:tRNA binding"/>
    <property type="evidence" value="ECO:0007669"/>
    <property type="project" value="UniProtKB-UniRule"/>
</dbReference>
<gene>
    <name evidence="19" type="ORF">FSP39_012704</name>
</gene>
<dbReference type="GO" id="GO:0005737">
    <property type="term" value="C:cytoplasm"/>
    <property type="evidence" value="ECO:0007669"/>
    <property type="project" value="UniProtKB-SubCell"/>
</dbReference>
<keyword evidence="8 15" id="KW-0694">RNA-binding</keyword>
<keyword evidence="7 15" id="KW-0819">tRNA processing</keyword>
<organism evidence="19 20">
    <name type="scientific">Pinctada imbricata</name>
    <name type="common">Atlantic pearl-oyster</name>
    <name type="synonym">Pinctada martensii</name>
    <dbReference type="NCBI Taxonomy" id="66713"/>
    <lineage>
        <taxon>Eukaryota</taxon>
        <taxon>Metazoa</taxon>
        <taxon>Spiralia</taxon>
        <taxon>Lophotrochozoa</taxon>
        <taxon>Mollusca</taxon>
        <taxon>Bivalvia</taxon>
        <taxon>Autobranchia</taxon>
        <taxon>Pteriomorphia</taxon>
        <taxon>Pterioida</taxon>
        <taxon>Pterioidea</taxon>
        <taxon>Pteriidae</taxon>
        <taxon>Pinctada</taxon>
    </lineage>
</organism>
<dbReference type="PANTHER" id="PTHR13370">
    <property type="entry name" value="RNA METHYLASE-RELATED"/>
    <property type="match status" value="1"/>
</dbReference>
<dbReference type="PANTHER" id="PTHR13370:SF3">
    <property type="entry name" value="TRNA (GUANINE(10)-N2)-METHYLTRANSFERASE HOMOLOG"/>
    <property type="match status" value="1"/>
</dbReference>
<evidence type="ECO:0000256" key="4">
    <source>
        <dbReference type="ARBA" id="ARBA00022603"/>
    </source>
</evidence>